<sequence>MVSLIVLRKGFHYPPEFRERVRQFNNSLVNDNARFIADLIKSTPGMRLHHFDVDGPAASESEQHDALKAERDALHQQSLGLAA</sequence>
<accession>A0A934T071</accession>
<proteinExistence type="predicted"/>
<comment type="caution">
    <text evidence="1">The sequence shown here is derived from an EMBL/GenBank/DDBJ whole genome shotgun (WGS) entry which is preliminary data.</text>
</comment>
<protein>
    <submittedName>
        <fullName evidence="1">Uncharacterized protein</fullName>
    </submittedName>
</protein>
<organism evidence="1 2">
    <name type="scientific">Noviherbaspirillum pedocola</name>
    <dbReference type="NCBI Taxonomy" id="2801341"/>
    <lineage>
        <taxon>Bacteria</taxon>
        <taxon>Pseudomonadati</taxon>
        <taxon>Pseudomonadota</taxon>
        <taxon>Betaproteobacteria</taxon>
        <taxon>Burkholderiales</taxon>
        <taxon>Oxalobacteraceae</taxon>
        <taxon>Noviherbaspirillum</taxon>
    </lineage>
</organism>
<dbReference type="AlphaFoldDB" id="A0A934T071"/>
<keyword evidence="2" id="KW-1185">Reference proteome</keyword>
<evidence type="ECO:0000313" key="1">
    <source>
        <dbReference type="EMBL" id="MBK4736034.1"/>
    </source>
</evidence>
<dbReference type="RefSeq" id="WP_200593040.1">
    <property type="nucleotide sequence ID" value="NZ_JAEPBG010000006.1"/>
</dbReference>
<reference evidence="1" key="1">
    <citation type="submission" date="2021-01" db="EMBL/GenBank/DDBJ databases">
        <title>Genome sequence of strain Noviherbaspirillum sp. DKR-6.</title>
        <authorList>
            <person name="Chaudhary D.K."/>
        </authorList>
    </citation>
    <scope>NUCLEOTIDE SEQUENCE</scope>
    <source>
        <strain evidence="1">DKR-6</strain>
    </source>
</reference>
<name>A0A934T071_9BURK</name>
<dbReference type="EMBL" id="JAEPBG010000006">
    <property type="protein sequence ID" value="MBK4736034.1"/>
    <property type="molecule type" value="Genomic_DNA"/>
</dbReference>
<evidence type="ECO:0000313" key="2">
    <source>
        <dbReference type="Proteomes" id="UP000622890"/>
    </source>
</evidence>
<dbReference type="Proteomes" id="UP000622890">
    <property type="component" value="Unassembled WGS sequence"/>
</dbReference>
<gene>
    <name evidence="1" type="ORF">JJB74_15540</name>
</gene>